<accession>A0A6P3W0L7</accession>
<organism evidence="15 16">
    <name type="scientific">Clupea harengus</name>
    <name type="common">Atlantic herring</name>
    <dbReference type="NCBI Taxonomy" id="7950"/>
    <lineage>
        <taxon>Eukaryota</taxon>
        <taxon>Metazoa</taxon>
        <taxon>Chordata</taxon>
        <taxon>Craniata</taxon>
        <taxon>Vertebrata</taxon>
        <taxon>Euteleostomi</taxon>
        <taxon>Actinopterygii</taxon>
        <taxon>Neopterygii</taxon>
        <taxon>Teleostei</taxon>
        <taxon>Clupei</taxon>
        <taxon>Clupeiformes</taxon>
        <taxon>Clupeoidei</taxon>
        <taxon>Clupeidae</taxon>
        <taxon>Clupea</taxon>
    </lineage>
</organism>
<name>A0A6P3W0L7_CLUHA</name>
<dbReference type="InterPro" id="IPR038577">
    <property type="entry name" value="GT10-like_C_sf"/>
</dbReference>
<comment type="similarity">
    <text evidence="3 12">Belongs to the glycosyltransferase 10 family.</text>
</comment>
<evidence type="ECO:0000256" key="11">
    <source>
        <dbReference type="ARBA" id="ARBA00036481"/>
    </source>
</evidence>
<proteinExistence type="inferred from homology"/>
<dbReference type="SUPFAM" id="SSF53756">
    <property type="entry name" value="UDP-Glycosyltransferase/glycogen phosphorylase"/>
    <property type="match status" value="1"/>
</dbReference>
<evidence type="ECO:0000256" key="7">
    <source>
        <dbReference type="ARBA" id="ARBA00022968"/>
    </source>
</evidence>
<comment type="catalytic activity">
    <reaction evidence="11">
        <text>an N-acetyl-alpha-neuraminyl-(2-&gt;3)-beta-D-galactosyl-(1-&gt;4)-N-acetyl-beta-D-glucosaminyl derivative + GDP-beta-L-fucose = an alpha-Neu5Ac-(2-&gt;3)-beta-D-Gal-(1-&gt;4)-[alpha-L-Fuc-(1-&gt;3)]-beta-D-GlcNAc derivative + GDP + H(+)</text>
        <dbReference type="Rhea" id="RHEA:56076"/>
        <dbReference type="ChEBI" id="CHEBI:15378"/>
        <dbReference type="ChEBI" id="CHEBI:57273"/>
        <dbReference type="ChEBI" id="CHEBI:58189"/>
        <dbReference type="ChEBI" id="CHEBI:136545"/>
        <dbReference type="ChEBI" id="CHEBI:139509"/>
    </reaction>
    <physiologicalReaction direction="left-to-right" evidence="11">
        <dbReference type="Rhea" id="RHEA:56077"/>
    </physiologicalReaction>
</comment>
<evidence type="ECO:0000256" key="3">
    <source>
        <dbReference type="ARBA" id="ARBA00008919"/>
    </source>
</evidence>
<dbReference type="UniPathway" id="UPA00378"/>
<evidence type="ECO:0000256" key="10">
    <source>
        <dbReference type="ARBA" id="ARBA00023180"/>
    </source>
</evidence>
<keyword evidence="10" id="KW-0325">Glycoprotein</keyword>
<keyword evidence="12" id="KW-0333">Golgi apparatus</keyword>
<dbReference type="KEGG" id="char:105902724"/>
<dbReference type="InterPro" id="IPR001503">
    <property type="entry name" value="Glyco_trans_10"/>
</dbReference>
<dbReference type="FunFam" id="3.40.50.11660:FF:000001">
    <property type="entry name" value="alpha-(1,3)-fucosyltransferase 9"/>
    <property type="match status" value="1"/>
</dbReference>
<evidence type="ECO:0000259" key="13">
    <source>
        <dbReference type="Pfam" id="PF00852"/>
    </source>
</evidence>
<evidence type="ECO:0000256" key="5">
    <source>
        <dbReference type="ARBA" id="ARBA00022679"/>
    </source>
</evidence>
<evidence type="ECO:0000256" key="12">
    <source>
        <dbReference type="RuleBase" id="RU003832"/>
    </source>
</evidence>
<feature type="domain" description="Fucosyltransferase N-terminal" evidence="14">
    <location>
        <begin position="56"/>
        <end position="166"/>
    </location>
</feature>
<sequence length="360" mass="41856">MRLPHRLVLVTLLVSFVILFRILVNQWLSFEASVETVESAQSLERAVTTDANVGTKNHTILVWHWPFGDSFNLDGDFCKDKFGVPNCIMVDDQSRLTEADVVIFHNRELIQGQQRLPVSLKRPVKQRWVWLTMESPANNGDVKPFAGYFNWTMTYHQDADMYSPYGFMVSKDSETEEPLESLIPKDKTNLVCWVVSNFSPHHKRTAIYEKLKTVIPIEVYGGAVNKRLDDNTLLPTISRCFFYLAFENSVFRDYITEKLWRNAYMSGAVPVVFGPSREEYEAVAQKDSFIHVNDFNSVEELGEFLKTLAADRERYASYFNWRRKYTVEIKHWVELACKFCPKISSMPPLKVYEDIDAWQK</sequence>
<evidence type="ECO:0000259" key="14">
    <source>
        <dbReference type="Pfam" id="PF17039"/>
    </source>
</evidence>
<keyword evidence="8 12" id="KW-1133">Transmembrane helix</keyword>
<dbReference type="AlphaFoldDB" id="A0A6P3W0L7"/>
<comment type="pathway">
    <text evidence="2">Protein modification; protein glycosylation.</text>
</comment>
<reference evidence="16" key="1">
    <citation type="submission" date="2025-08" db="UniProtKB">
        <authorList>
            <consortium name="RefSeq"/>
        </authorList>
    </citation>
    <scope>IDENTIFICATION</scope>
</reference>
<keyword evidence="5 12" id="KW-0808">Transferase</keyword>
<dbReference type="RefSeq" id="XP_012685827.1">
    <property type="nucleotide sequence ID" value="XM_012830373.3"/>
</dbReference>
<dbReference type="GO" id="GO:0046920">
    <property type="term" value="F:alpha-(1-&gt;3)-fucosyltransferase activity"/>
    <property type="evidence" value="ECO:0007669"/>
    <property type="project" value="TreeGrafter"/>
</dbReference>
<dbReference type="PANTHER" id="PTHR11929:SF245">
    <property type="entry name" value="FUCOSYLTRANSFERASE"/>
    <property type="match status" value="1"/>
</dbReference>
<dbReference type="EC" id="2.4.1.-" evidence="12"/>
<evidence type="ECO:0000256" key="8">
    <source>
        <dbReference type="ARBA" id="ARBA00022989"/>
    </source>
</evidence>
<evidence type="ECO:0000256" key="6">
    <source>
        <dbReference type="ARBA" id="ARBA00022692"/>
    </source>
</evidence>
<evidence type="ECO:0000313" key="16">
    <source>
        <dbReference type="RefSeq" id="XP_012685827.1"/>
    </source>
</evidence>
<keyword evidence="15" id="KW-1185">Reference proteome</keyword>
<gene>
    <name evidence="16" type="primary">LOC105902724</name>
</gene>
<feature type="transmembrane region" description="Helical" evidence="12">
    <location>
        <begin position="7"/>
        <end position="28"/>
    </location>
</feature>
<evidence type="ECO:0000256" key="1">
    <source>
        <dbReference type="ARBA" id="ARBA00004167"/>
    </source>
</evidence>
<dbReference type="Pfam" id="PF17039">
    <property type="entry name" value="Glyco_tran_10_N"/>
    <property type="match status" value="1"/>
</dbReference>
<keyword evidence="9 12" id="KW-0472">Membrane</keyword>
<keyword evidence="6 12" id="KW-0812">Transmembrane</keyword>
<evidence type="ECO:0000313" key="15">
    <source>
        <dbReference type="Proteomes" id="UP000515152"/>
    </source>
</evidence>
<protein>
    <recommendedName>
        <fullName evidence="12">Fucosyltransferase</fullName>
        <ecNumber evidence="12">2.4.1.-</ecNumber>
    </recommendedName>
</protein>
<dbReference type="GeneID" id="105902724"/>
<feature type="domain" description="Fucosyltransferase C-terminal" evidence="13">
    <location>
        <begin position="185"/>
        <end position="358"/>
    </location>
</feature>
<dbReference type="InterPro" id="IPR031481">
    <property type="entry name" value="Glyco_tran_10_N"/>
</dbReference>
<keyword evidence="7" id="KW-0735">Signal-anchor</keyword>
<dbReference type="Proteomes" id="UP000515152">
    <property type="component" value="Chromosome 7"/>
</dbReference>
<dbReference type="Gene3D" id="3.40.50.11660">
    <property type="entry name" value="Glycosyl transferase family 10, C-terminal domain"/>
    <property type="match status" value="1"/>
</dbReference>
<dbReference type="Pfam" id="PF00852">
    <property type="entry name" value="Glyco_transf_10"/>
    <property type="match status" value="1"/>
</dbReference>
<dbReference type="InterPro" id="IPR055270">
    <property type="entry name" value="Glyco_tran_10_C"/>
</dbReference>
<comment type="subcellular location">
    <subcellularLocation>
        <location evidence="12">Golgi apparatus</location>
        <location evidence="12">Golgi stack membrane</location>
        <topology evidence="12">Single-pass type II membrane protein</topology>
    </subcellularLocation>
    <subcellularLocation>
        <location evidence="1">Membrane</location>
        <topology evidence="1">Single-pass membrane protein</topology>
    </subcellularLocation>
</comment>
<dbReference type="OrthoDB" id="427096at2759"/>
<evidence type="ECO:0000256" key="2">
    <source>
        <dbReference type="ARBA" id="ARBA00004922"/>
    </source>
</evidence>
<keyword evidence="4 12" id="KW-0328">Glycosyltransferase</keyword>
<dbReference type="PANTHER" id="PTHR11929">
    <property type="entry name" value="ALPHA- 1,3 -FUCOSYLTRANSFERASE"/>
    <property type="match status" value="1"/>
</dbReference>
<evidence type="ECO:0000256" key="4">
    <source>
        <dbReference type="ARBA" id="ARBA00022676"/>
    </source>
</evidence>
<evidence type="ECO:0000256" key="9">
    <source>
        <dbReference type="ARBA" id="ARBA00023136"/>
    </source>
</evidence>
<dbReference type="GO" id="GO:0032580">
    <property type="term" value="C:Golgi cisterna membrane"/>
    <property type="evidence" value="ECO:0007669"/>
    <property type="project" value="UniProtKB-SubCell"/>
</dbReference>